<sequence length="213" mass="22896">MAGTCGCENFPGSSRYLLPGSQPRLSDMSLCRMGAAPEHGGALQAPTKAPLRECKSAASRGHLNHRPARPCSAWLSNVSRLQQWTPKPCPASNNKHPPPPPQGDDNLHPYALHLQTPPSIVFPIYFPKHGSMMPSQSKAVQDQTGKCADRANNRAQHQLEPSPQSVSASASNTPPALTSPLTARAVPYVIKVTKTGLKGLHMENSCLISRRDS</sequence>
<feature type="region of interest" description="Disordered" evidence="1">
    <location>
        <begin position="155"/>
        <end position="179"/>
    </location>
</feature>
<organism evidence="2 3">
    <name type="scientific">Pleurodeles waltl</name>
    <name type="common">Iberian ribbed newt</name>
    <dbReference type="NCBI Taxonomy" id="8319"/>
    <lineage>
        <taxon>Eukaryota</taxon>
        <taxon>Metazoa</taxon>
        <taxon>Chordata</taxon>
        <taxon>Craniata</taxon>
        <taxon>Vertebrata</taxon>
        <taxon>Euteleostomi</taxon>
        <taxon>Amphibia</taxon>
        <taxon>Batrachia</taxon>
        <taxon>Caudata</taxon>
        <taxon>Salamandroidea</taxon>
        <taxon>Salamandridae</taxon>
        <taxon>Pleurodelinae</taxon>
        <taxon>Pleurodeles</taxon>
    </lineage>
</organism>
<name>A0AAV7TP12_PLEWA</name>
<proteinExistence type="predicted"/>
<dbReference type="Proteomes" id="UP001066276">
    <property type="component" value="Chromosome 3_2"/>
</dbReference>
<protein>
    <submittedName>
        <fullName evidence="2">Uncharacterized protein</fullName>
    </submittedName>
</protein>
<dbReference type="AlphaFoldDB" id="A0AAV7TP12"/>
<reference evidence="2" key="1">
    <citation type="journal article" date="2022" name="bioRxiv">
        <title>Sequencing and chromosome-scale assembly of the giantPleurodeles waltlgenome.</title>
        <authorList>
            <person name="Brown T."/>
            <person name="Elewa A."/>
            <person name="Iarovenko S."/>
            <person name="Subramanian E."/>
            <person name="Araus A.J."/>
            <person name="Petzold A."/>
            <person name="Susuki M."/>
            <person name="Suzuki K.-i.T."/>
            <person name="Hayashi T."/>
            <person name="Toyoda A."/>
            <person name="Oliveira C."/>
            <person name="Osipova E."/>
            <person name="Leigh N.D."/>
            <person name="Simon A."/>
            <person name="Yun M.H."/>
        </authorList>
    </citation>
    <scope>NUCLEOTIDE SEQUENCE</scope>
    <source>
        <strain evidence="2">20211129_DDA</strain>
        <tissue evidence="2">Liver</tissue>
    </source>
</reference>
<keyword evidence="3" id="KW-1185">Reference proteome</keyword>
<evidence type="ECO:0000313" key="3">
    <source>
        <dbReference type="Proteomes" id="UP001066276"/>
    </source>
</evidence>
<evidence type="ECO:0000313" key="2">
    <source>
        <dbReference type="EMBL" id="KAJ1178312.1"/>
    </source>
</evidence>
<gene>
    <name evidence="2" type="ORF">NDU88_003559</name>
</gene>
<comment type="caution">
    <text evidence="2">The sequence shown here is derived from an EMBL/GenBank/DDBJ whole genome shotgun (WGS) entry which is preliminary data.</text>
</comment>
<dbReference type="EMBL" id="JANPWB010000006">
    <property type="protein sequence ID" value="KAJ1178312.1"/>
    <property type="molecule type" value="Genomic_DNA"/>
</dbReference>
<accession>A0AAV7TP12</accession>
<evidence type="ECO:0000256" key="1">
    <source>
        <dbReference type="SAM" id="MobiDB-lite"/>
    </source>
</evidence>
<feature type="compositionally biased region" description="Polar residues" evidence="1">
    <location>
        <begin position="85"/>
        <end position="95"/>
    </location>
</feature>
<feature type="region of interest" description="Disordered" evidence="1">
    <location>
        <begin position="85"/>
        <end position="111"/>
    </location>
</feature>